<keyword evidence="4 6" id="KW-0472">Membrane</keyword>
<dbReference type="InterPro" id="IPR011701">
    <property type="entry name" value="MFS"/>
</dbReference>
<gene>
    <name evidence="8" type="ORF">QBC47DRAFT_120910</name>
</gene>
<feature type="transmembrane region" description="Helical" evidence="6">
    <location>
        <begin position="70"/>
        <end position="86"/>
    </location>
</feature>
<dbReference type="InterPro" id="IPR036259">
    <property type="entry name" value="MFS_trans_sf"/>
</dbReference>
<dbReference type="PANTHER" id="PTHR23502:SF188">
    <property type="entry name" value="MAJOR FACILITATOR SUPERFAMILY (MFS) PROFILE DOMAIN-CONTAINING PROTEIN"/>
    <property type="match status" value="1"/>
</dbReference>
<feature type="transmembrane region" description="Helical" evidence="6">
    <location>
        <begin position="163"/>
        <end position="180"/>
    </location>
</feature>
<feature type="transmembrane region" description="Helical" evidence="6">
    <location>
        <begin position="228"/>
        <end position="252"/>
    </location>
</feature>
<feature type="transmembrane region" description="Helical" evidence="6">
    <location>
        <begin position="336"/>
        <end position="359"/>
    </location>
</feature>
<feature type="transmembrane region" description="Helical" evidence="6">
    <location>
        <begin position="440"/>
        <end position="461"/>
    </location>
</feature>
<feature type="region of interest" description="Disordered" evidence="5">
    <location>
        <begin position="15"/>
        <end position="45"/>
    </location>
</feature>
<evidence type="ECO:0000313" key="9">
    <source>
        <dbReference type="Proteomes" id="UP001239445"/>
    </source>
</evidence>
<feature type="transmembrane region" description="Helical" evidence="6">
    <location>
        <begin position="405"/>
        <end position="428"/>
    </location>
</feature>
<organism evidence="8 9">
    <name type="scientific">Echria macrotheca</name>
    <dbReference type="NCBI Taxonomy" id="438768"/>
    <lineage>
        <taxon>Eukaryota</taxon>
        <taxon>Fungi</taxon>
        <taxon>Dikarya</taxon>
        <taxon>Ascomycota</taxon>
        <taxon>Pezizomycotina</taxon>
        <taxon>Sordariomycetes</taxon>
        <taxon>Sordariomycetidae</taxon>
        <taxon>Sordariales</taxon>
        <taxon>Schizotheciaceae</taxon>
        <taxon>Echria</taxon>
    </lineage>
</organism>
<accession>A0AAJ0F4K1</accession>
<dbReference type="GO" id="GO:0005886">
    <property type="term" value="C:plasma membrane"/>
    <property type="evidence" value="ECO:0007669"/>
    <property type="project" value="TreeGrafter"/>
</dbReference>
<reference evidence="8" key="1">
    <citation type="submission" date="2023-06" db="EMBL/GenBank/DDBJ databases">
        <title>Genome-scale phylogeny and comparative genomics of the fungal order Sordariales.</title>
        <authorList>
            <consortium name="Lawrence Berkeley National Laboratory"/>
            <person name="Hensen N."/>
            <person name="Bonometti L."/>
            <person name="Westerberg I."/>
            <person name="Brannstrom I.O."/>
            <person name="Guillou S."/>
            <person name="Cros-Aarteil S."/>
            <person name="Calhoun S."/>
            <person name="Haridas S."/>
            <person name="Kuo A."/>
            <person name="Mondo S."/>
            <person name="Pangilinan J."/>
            <person name="Riley R."/>
            <person name="Labutti K."/>
            <person name="Andreopoulos B."/>
            <person name="Lipzen A."/>
            <person name="Chen C."/>
            <person name="Yanf M."/>
            <person name="Daum C."/>
            <person name="Ng V."/>
            <person name="Clum A."/>
            <person name="Steindorff A."/>
            <person name="Ohm R."/>
            <person name="Martin F."/>
            <person name="Silar P."/>
            <person name="Natvig D."/>
            <person name="Lalanne C."/>
            <person name="Gautier V."/>
            <person name="Ament-Velasquez S.L."/>
            <person name="Kruys A."/>
            <person name="Hutchinson M.I."/>
            <person name="Powell A.J."/>
            <person name="Barry K."/>
            <person name="Miller A.N."/>
            <person name="Grigoriev I.V."/>
            <person name="Debuchy R."/>
            <person name="Gladieux P."/>
            <person name="Thoren M.H."/>
            <person name="Johannesson H."/>
        </authorList>
    </citation>
    <scope>NUCLEOTIDE SEQUENCE</scope>
    <source>
        <strain evidence="8">PSN4</strain>
    </source>
</reference>
<dbReference type="AlphaFoldDB" id="A0AAJ0F4K1"/>
<dbReference type="Pfam" id="PF07690">
    <property type="entry name" value="MFS_1"/>
    <property type="match status" value="1"/>
</dbReference>
<sequence>MQSILQYRKLGRSVAKQHSADTTGGHGDTHTPEEKVNDDRDDTGRIMVTASDDDPINPCNWSLRSRCKNIAVLSLLIFVQAWAGGAESMANKEASAEFGVSKVAENLSTAMYLWGIATGSLIAGPVSETIGRNPTYLVSTFVYLFFVLGSALAPNFATQVVCRYLIGLASSATLSINGGSVRDQFRPVKRSFVFPVIAWANVTPPVLAPIAGGWIVSSTRLSWHWVNWVTLIISAAVWLLAFFTLPETYLPLLLDWKAKHLRIVTGDERYTSEHASSKSFIDRMKHSLPLPFMFFLTEPVIAVLGFYLVLLYALLFSFLSGFDYIFKDPYNLPTSITGSCFGAIAVGTTAFALCAPGLYSWARHKTEFVQGAAVQPEFRLWPAIVTAPLLPVCLFWLGWATGGGISIWSGLGACVVFGIVLIAVYVGSYEYIIDSYGEHAAVALSSITMVRYFVAGGIVMAARPMYEDIGVNWTMTLLACFAVVLAPAPFLFRRYGKKLRAKSKYAKG</sequence>
<feature type="compositionally biased region" description="Basic and acidic residues" evidence="5">
    <location>
        <begin position="27"/>
        <end position="44"/>
    </location>
</feature>
<dbReference type="Proteomes" id="UP001239445">
    <property type="component" value="Unassembled WGS sequence"/>
</dbReference>
<comment type="subcellular location">
    <subcellularLocation>
        <location evidence="1">Membrane</location>
        <topology evidence="1">Multi-pass membrane protein</topology>
    </subcellularLocation>
</comment>
<feature type="transmembrane region" description="Helical" evidence="6">
    <location>
        <begin position="192"/>
        <end position="216"/>
    </location>
</feature>
<name>A0AAJ0F4K1_9PEZI</name>
<evidence type="ECO:0000256" key="3">
    <source>
        <dbReference type="ARBA" id="ARBA00022989"/>
    </source>
</evidence>
<dbReference type="EMBL" id="MU839847">
    <property type="protein sequence ID" value="KAK1750418.1"/>
    <property type="molecule type" value="Genomic_DNA"/>
</dbReference>
<proteinExistence type="predicted"/>
<comment type="caution">
    <text evidence="8">The sequence shown here is derived from an EMBL/GenBank/DDBJ whole genome shotgun (WGS) entry which is preliminary data.</text>
</comment>
<feature type="domain" description="Major facilitator superfamily (MFS) profile" evidence="7">
    <location>
        <begin position="69"/>
        <end position="497"/>
    </location>
</feature>
<dbReference type="InterPro" id="IPR020846">
    <property type="entry name" value="MFS_dom"/>
</dbReference>
<keyword evidence="2 6" id="KW-0812">Transmembrane</keyword>
<feature type="transmembrane region" description="Helical" evidence="6">
    <location>
        <begin position="380"/>
        <end position="399"/>
    </location>
</feature>
<dbReference type="PROSITE" id="PS50850">
    <property type="entry name" value="MFS"/>
    <property type="match status" value="1"/>
</dbReference>
<evidence type="ECO:0000256" key="4">
    <source>
        <dbReference type="ARBA" id="ARBA00023136"/>
    </source>
</evidence>
<evidence type="ECO:0000256" key="2">
    <source>
        <dbReference type="ARBA" id="ARBA00022692"/>
    </source>
</evidence>
<feature type="transmembrane region" description="Helical" evidence="6">
    <location>
        <begin position="136"/>
        <end position="157"/>
    </location>
</feature>
<protein>
    <submittedName>
        <fullName evidence="8">MFS general substrate transporter</fullName>
    </submittedName>
</protein>
<dbReference type="Gene3D" id="1.20.1250.20">
    <property type="entry name" value="MFS general substrate transporter like domains"/>
    <property type="match status" value="1"/>
</dbReference>
<keyword evidence="3 6" id="KW-1133">Transmembrane helix</keyword>
<dbReference type="PANTHER" id="PTHR23502">
    <property type="entry name" value="MAJOR FACILITATOR SUPERFAMILY"/>
    <property type="match status" value="1"/>
</dbReference>
<keyword evidence="9" id="KW-1185">Reference proteome</keyword>
<evidence type="ECO:0000313" key="8">
    <source>
        <dbReference type="EMBL" id="KAK1750418.1"/>
    </source>
</evidence>
<feature type="transmembrane region" description="Helical" evidence="6">
    <location>
        <begin position="292"/>
        <end position="316"/>
    </location>
</feature>
<evidence type="ECO:0000256" key="5">
    <source>
        <dbReference type="SAM" id="MobiDB-lite"/>
    </source>
</evidence>
<evidence type="ECO:0000256" key="1">
    <source>
        <dbReference type="ARBA" id="ARBA00004141"/>
    </source>
</evidence>
<evidence type="ECO:0000259" key="7">
    <source>
        <dbReference type="PROSITE" id="PS50850"/>
    </source>
</evidence>
<feature type="transmembrane region" description="Helical" evidence="6">
    <location>
        <begin position="473"/>
        <end position="492"/>
    </location>
</feature>
<dbReference type="SUPFAM" id="SSF103473">
    <property type="entry name" value="MFS general substrate transporter"/>
    <property type="match status" value="1"/>
</dbReference>
<evidence type="ECO:0000256" key="6">
    <source>
        <dbReference type="SAM" id="Phobius"/>
    </source>
</evidence>
<dbReference type="GO" id="GO:0022857">
    <property type="term" value="F:transmembrane transporter activity"/>
    <property type="evidence" value="ECO:0007669"/>
    <property type="project" value="InterPro"/>
</dbReference>